<dbReference type="InterPro" id="IPR002173">
    <property type="entry name" value="Carboh/pur_kinase_PfkB_CS"/>
</dbReference>
<dbReference type="EC" id="2.7.1.3" evidence="10"/>
<feature type="domain" description="Carbohydrate kinase PfkB" evidence="13">
    <location>
        <begin position="14"/>
        <end position="299"/>
    </location>
</feature>
<evidence type="ECO:0000313" key="15">
    <source>
        <dbReference type="Proteomes" id="UP000275408"/>
    </source>
</evidence>
<accession>A0A3M6TDN6</accession>
<proteinExistence type="inferred from homology"/>
<name>A0A3M6TDN6_POCDA</name>
<dbReference type="InterPro" id="IPR029056">
    <property type="entry name" value="Ribokinase-like"/>
</dbReference>
<dbReference type="GO" id="GO:0006000">
    <property type="term" value="P:fructose metabolic process"/>
    <property type="evidence" value="ECO:0007669"/>
    <property type="project" value="InterPro"/>
</dbReference>
<dbReference type="PANTHER" id="PTHR42774">
    <property type="entry name" value="PHOSPHOTRANSFERASE SYSTEM TRANSPORT PROTEIN"/>
    <property type="match status" value="1"/>
</dbReference>
<keyword evidence="7" id="KW-0119">Carbohydrate metabolism</keyword>
<keyword evidence="4" id="KW-0547">Nucleotide-binding</keyword>
<dbReference type="PANTHER" id="PTHR42774:SF3">
    <property type="entry name" value="KETOHEXOKINASE"/>
    <property type="match status" value="1"/>
</dbReference>
<dbReference type="GO" id="GO:0005524">
    <property type="term" value="F:ATP binding"/>
    <property type="evidence" value="ECO:0007669"/>
    <property type="project" value="UniProtKB-KW"/>
</dbReference>
<gene>
    <name evidence="14" type="ORF">pdam_00015402</name>
</gene>
<evidence type="ECO:0000313" key="14">
    <source>
        <dbReference type="EMBL" id="RMX39496.1"/>
    </source>
</evidence>
<organism evidence="14 15">
    <name type="scientific">Pocillopora damicornis</name>
    <name type="common">Cauliflower coral</name>
    <name type="synonym">Millepora damicornis</name>
    <dbReference type="NCBI Taxonomy" id="46731"/>
    <lineage>
        <taxon>Eukaryota</taxon>
        <taxon>Metazoa</taxon>
        <taxon>Cnidaria</taxon>
        <taxon>Anthozoa</taxon>
        <taxon>Hexacorallia</taxon>
        <taxon>Scleractinia</taxon>
        <taxon>Astrocoeniina</taxon>
        <taxon>Pocilloporidae</taxon>
        <taxon>Pocillopora</taxon>
    </lineage>
</organism>
<sequence>MAAEVKTESFCGRILCVGLAALDIVNTCERYPNEDEDYRAISQIWQTGGNACNTSTVLGELGIDCELFGTMSCGPQTDFLCKQIRERKIRYENCVFHKNCGTPTSSVVLSLNSGSRTIVHSRNNLPELEVADFVKLNLTNYRWIHFEGRKNEEAIVQMIDKIEEFNATQSCNEKISVSLELEKPRESHLLLLNKADVVFISKEFARFRGFSSSAEAVKSIYNKVKSGAVLICAWGEGGADGIGPDGEIKHSNAYPPKVIIDTLGAGDTFNAGVICGLHGGLTLQDTLDFACFLAGVKCGIQGYDGLAKAVASHHCWETYMKGLVSNNLR</sequence>
<dbReference type="CDD" id="cd01939">
    <property type="entry name" value="Ketohexokinase"/>
    <property type="match status" value="1"/>
</dbReference>
<comment type="pathway">
    <text evidence="8">Carbohydrate metabolism; fructose metabolism.</text>
</comment>
<dbReference type="FunFam" id="3.40.1190.20:FF:000018">
    <property type="entry name" value="Ketohexokinase"/>
    <property type="match status" value="1"/>
</dbReference>
<evidence type="ECO:0000256" key="5">
    <source>
        <dbReference type="ARBA" id="ARBA00022777"/>
    </source>
</evidence>
<evidence type="ECO:0000256" key="12">
    <source>
        <dbReference type="ARBA" id="ARBA00079845"/>
    </source>
</evidence>
<dbReference type="EMBL" id="RCHS01003811">
    <property type="protein sequence ID" value="RMX39496.1"/>
    <property type="molecule type" value="Genomic_DNA"/>
</dbReference>
<keyword evidence="15" id="KW-1185">Reference proteome</keyword>
<evidence type="ECO:0000259" key="13">
    <source>
        <dbReference type="Pfam" id="PF00294"/>
    </source>
</evidence>
<dbReference type="OMA" id="MSGRLIM"/>
<evidence type="ECO:0000256" key="9">
    <source>
        <dbReference type="ARBA" id="ARBA00057271"/>
    </source>
</evidence>
<dbReference type="SUPFAM" id="SSF53613">
    <property type="entry name" value="Ribokinase-like"/>
    <property type="match status" value="1"/>
</dbReference>
<evidence type="ECO:0000256" key="4">
    <source>
        <dbReference type="ARBA" id="ARBA00022741"/>
    </source>
</evidence>
<dbReference type="OrthoDB" id="204058at2759"/>
<dbReference type="PROSITE" id="PS00584">
    <property type="entry name" value="PFKB_KINASES_2"/>
    <property type="match status" value="1"/>
</dbReference>
<dbReference type="STRING" id="46731.A0A3M6TDN6"/>
<evidence type="ECO:0000256" key="2">
    <source>
        <dbReference type="ARBA" id="ARBA00011738"/>
    </source>
</evidence>
<keyword evidence="3" id="KW-0808">Transferase</keyword>
<dbReference type="Pfam" id="PF00294">
    <property type="entry name" value="PfkB"/>
    <property type="match status" value="1"/>
</dbReference>
<evidence type="ECO:0000256" key="1">
    <source>
        <dbReference type="ARBA" id="ARBA00010688"/>
    </source>
</evidence>
<protein>
    <recommendedName>
        <fullName evidence="11">Ketohexokinase</fullName>
        <ecNumber evidence="10">2.7.1.3</ecNumber>
    </recommendedName>
    <alternativeName>
        <fullName evidence="12">Hepatic fructokinase</fullName>
    </alternativeName>
</protein>
<dbReference type="AlphaFoldDB" id="A0A3M6TDN6"/>
<reference evidence="14 15" key="1">
    <citation type="journal article" date="2018" name="Sci. Rep.">
        <title>Comparative analysis of the Pocillopora damicornis genome highlights role of immune system in coral evolution.</title>
        <authorList>
            <person name="Cunning R."/>
            <person name="Bay R.A."/>
            <person name="Gillette P."/>
            <person name="Baker A.C."/>
            <person name="Traylor-Knowles N."/>
        </authorList>
    </citation>
    <scope>NUCLEOTIDE SEQUENCE [LARGE SCALE GENOMIC DNA]</scope>
    <source>
        <strain evidence="14">RSMAS</strain>
        <tissue evidence="14">Whole animal</tissue>
    </source>
</reference>
<dbReference type="Proteomes" id="UP000275408">
    <property type="component" value="Unassembled WGS sequence"/>
</dbReference>
<comment type="function">
    <text evidence="9">Catalyzes the phosphorylation of the ketose sugar fructose to fructose-1-phosphate.</text>
</comment>
<evidence type="ECO:0000256" key="11">
    <source>
        <dbReference type="ARBA" id="ARBA00070614"/>
    </source>
</evidence>
<dbReference type="InterPro" id="IPR052562">
    <property type="entry name" value="Ketohexokinase-related"/>
</dbReference>
<comment type="similarity">
    <text evidence="1">Belongs to the carbohydrate kinase PfkB family.</text>
</comment>
<evidence type="ECO:0000256" key="6">
    <source>
        <dbReference type="ARBA" id="ARBA00022840"/>
    </source>
</evidence>
<evidence type="ECO:0000256" key="10">
    <source>
        <dbReference type="ARBA" id="ARBA00066426"/>
    </source>
</evidence>
<comment type="caution">
    <text evidence="14">The sequence shown here is derived from an EMBL/GenBank/DDBJ whole genome shotgun (WGS) entry which is preliminary data.</text>
</comment>
<keyword evidence="5" id="KW-0418">Kinase</keyword>
<dbReference type="InterPro" id="IPR011611">
    <property type="entry name" value="PfkB_dom"/>
</dbReference>
<comment type="subunit">
    <text evidence="2">Homodimer.</text>
</comment>
<evidence type="ECO:0000256" key="7">
    <source>
        <dbReference type="ARBA" id="ARBA00023277"/>
    </source>
</evidence>
<evidence type="ECO:0000256" key="3">
    <source>
        <dbReference type="ARBA" id="ARBA00022679"/>
    </source>
</evidence>
<dbReference type="GO" id="GO:0004454">
    <property type="term" value="F:ketohexokinase activity"/>
    <property type="evidence" value="ECO:0007669"/>
    <property type="project" value="UniProtKB-EC"/>
</dbReference>
<keyword evidence="6" id="KW-0067">ATP-binding</keyword>
<evidence type="ECO:0000256" key="8">
    <source>
        <dbReference type="ARBA" id="ARBA00037915"/>
    </source>
</evidence>
<dbReference type="InterPro" id="IPR034093">
    <property type="entry name" value="KHK"/>
</dbReference>
<dbReference type="Gene3D" id="3.40.1190.20">
    <property type="match status" value="1"/>
</dbReference>